<accession>A0AB39UUZ3</accession>
<name>A0AB39UUZ3_9GAMM</name>
<organism evidence="1">
    <name type="scientific">Thermohahella caldifontis</name>
    <dbReference type="NCBI Taxonomy" id="3142973"/>
    <lineage>
        <taxon>Bacteria</taxon>
        <taxon>Pseudomonadati</taxon>
        <taxon>Pseudomonadota</taxon>
        <taxon>Gammaproteobacteria</taxon>
        <taxon>Oceanospirillales</taxon>
        <taxon>Hahellaceae</taxon>
        <taxon>Thermohahella</taxon>
    </lineage>
</organism>
<dbReference type="EMBL" id="CP154858">
    <property type="protein sequence ID" value="XDT71817.1"/>
    <property type="molecule type" value="Genomic_DNA"/>
</dbReference>
<reference evidence="1" key="1">
    <citation type="submission" date="2024-05" db="EMBL/GenBank/DDBJ databases">
        <title>Genome sequencing of novel strain.</title>
        <authorList>
            <person name="Ganbat D."/>
            <person name="Ganbat S."/>
            <person name="Lee S.-J."/>
        </authorList>
    </citation>
    <scope>NUCLEOTIDE SEQUENCE</scope>
    <source>
        <strain evidence="1">SMD15-11</strain>
    </source>
</reference>
<protein>
    <submittedName>
        <fullName evidence="1">Uncharacterized protein</fullName>
    </submittedName>
</protein>
<gene>
    <name evidence="1" type="ORF">AAIA72_13545</name>
</gene>
<evidence type="ECO:0000313" key="1">
    <source>
        <dbReference type="EMBL" id="XDT71817.1"/>
    </source>
</evidence>
<sequence>MPAPSPAGKATAAPAENTPCAYHEQRGIAQIVTLSGEKAGFLFFPGERRQALPVRPGWVPGLEFRALWLEPDAAQPHCAPHLELVEPIGP</sequence>
<dbReference type="KEGG" id="tcd:AAIA72_13545"/>
<proteinExistence type="predicted"/>
<dbReference type="AlphaFoldDB" id="A0AB39UUZ3"/>
<dbReference type="RefSeq" id="WP_369600841.1">
    <property type="nucleotide sequence ID" value="NZ_CP154858.1"/>
</dbReference>